<name>A0AAE3EWE5_9FLAO</name>
<dbReference type="InterPro" id="IPR011250">
    <property type="entry name" value="OMP/PagP_B-barrel"/>
</dbReference>
<dbReference type="SUPFAM" id="SSF56925">
    <property type="entry name" value="OMPA-like"/>
    <property type="match status" value="1"/>
</dbReference>
<comment type="caution">
    <text evidence="2">The sequence shown here is derived from an EMBL/GenBank/DDBJ whole genome shotgun (WGS) entry which is preliminary data.</text>
</comment>
<gene>
    <name evidence="2" type="ORF">K8352_12165</name>
</gene>
<protein>
    <submittedName>
        <fullName evidence="2">PorT family protein</fullName>
    </submittedName>
</protein>
<reference evidence="2" key="1">
    <citation type="submission" date="2023-02" db="EMBL/GenBank/DDBJ databases">
        <title>Genome of Flavobacteriaceae gen. nov. sp. strain F89.</title>
        <authorList>
            <person name="Wang Y."/>
        </authorList>
    </citation>
    <scope>NUCLEOTIDE SEQUENCE</scope>
    <source>
        <strain evidence="2">F89</strain>
    </source>
</reference>
<dbReference type="Proteomes" id="UP001200642">
    <property type="component" value="Unassembled WGS sequence"/>
</dbReference>
<sequence>MKKMLFSTVFTIMGLAALTAQDIKIGANGGVNLSTLQPDLTDPATRTSFHLGGMVEIPLVDALYLQPELLYSSQGVKDKSDDDEVIKLDYLSLPVMVKYYVWDALSVEVGPQFGILLSAKREDNGETEDIKDITKSTDIGFALGLGYKLNNGLNFGARFYLGSDVNDIEEDSDKIKNRVFQISVGYFF</sequence>
<evidence type="ECO:0000313" key="3">
    <source>
        <dbReference type="Proteomes" id="UP001200642"/>
    </source>
</evidence>
<evidence type="ECO:0000259" key="1">
    <source>
        <dbReference type="Pfam" id="PF13568"/>
    </source>
</evidence>
<dbReference type="InterPro" id="IPR025665">
    <property type="entry name" value="Beta-barrel_OMP_2"/>
</dbReference>
<dbReference type="Pfam" id="PF13568">
    <property type="entry name" value="OMP_b-brl_2"/>
    <property type="match status" value="1"/>
</dbReference>
<organism evidence="2 3">
    <name type="scientific">Cerina litoralis</name>
    <dbReference type="NCBI Taxonomy" id="2874477"/>
    <lineage>
        <taxon>Bacteria</taxon>
        <taxon>Pseudomonadati</taxon>
        <taxon>Bacteroidota</taxon>
        <taxon>Flavobacteriia</taxon>
        <taxon>Flavobacteriales</taxon>
        <taxon>Flavobacteriaceae</taxon>
        <taxon>Cerina</taxon>
    </lineage>
</organism>
<keyword evidence="3" id="KW-1185">Reference proteome</keyword>
<evidence type="ECO:0000313" key="2">
    <source>
        <dbReference type="EMBL" id="MCG2461508.1"/>
    </source>
</evidence>
<dbReference type="RefSeq" id="WP_317902649.1">
    <property type="nucleotide sequence ID" value="NZ_JAIRBC010000016.1"/>
</dbReference>
<feature type="domain" description="Outer membrane protein beta-barrel" evidence="1">
    <location>
        <begin position="20"/>
        <end position="162"/>
    </location>
</feature>
<dbReference type="EMBL" id="JAIRBC010000016">
    <property type="protein sequence ID" value="MCG2461508.1"/>
    <property type="molecule type" value="Genomic_DNA"/>
</dbReference>
<proteinExistence type="predicted"/>
<dbReference type="AlphaFoldDB" id="A0AAE3EWE5"/>
<accession>A0AAE3EWE5</accession>